<organism evidence="1">
    <name type="scientific">candidate division WOR-3 bacterium</name>
    <dbReference type="NCBI Taxonomy" id="2052148"/>
    <lineage>
        <taxon>Bacteria</taxon>
        <taxon>Bacteria division WOR-3</taxon>
    </lineage>
</organism>
<gene>
    <name evidence="1" type="ORF">ENN51_06890</name>
</gene>
<sequence>MASSLLLALLVAAGGFRADLTSRLNLRWAEPDSVRLSWFQTRAALVFEPLRADRVESRVGVGLRFDAFPALASALEPGAADIEPVELLLDEAYVRLFDLVPGMNLGLGRQFVHWGAADAVNPTNWLCPPDYSDPLAWDARRPSWLAHLEYTPVSAFGLELAWRPVFSPALTSTGGWFPVAGFLPTEEQLRSGLVQRFIEQGVPPDSAAAWADRYSVTIGEDSRLPGRALSDGSWGGRLKSRLGVFDISAGMLRGYDFLPAATPVTTVRPETQELDFSLVTRYPRATFFGADFATDLFGVGLWVEGAWTRYDDSLPGDRLDIIGGADYTLAGIYANLQYLRGRFPLALARASGETSGDYLLGAVERRFLGERILARLGGVVEVTDGSWGLLPLVRWSPFGGVEMELGGLLFAGEGEDAFAPLERHDEVYLGIRYRF</sequence>
<reference evidence="1" key="1">
    <citation type="journal article" date="2020" name="mSystems">
        <title>Genome- and Community-Level Interaction Insights into Carbon Utilization and Element Cycling Functions of Hydrothermarchaeota in Hydrothermal Sediment.</title>
        <authorList>
            <person name="Zhou Z."/>
            <person name="Liu Y."/>
            <person name="Xu W."/>
            <person name="Pan J."/>
            <person name="Luo Z.H."/>
            <person name="Li M."/>
        </authorList>
    </citation>
    <scope>NUCLEOTIDE SEQUENCE [LARGE SCALE GENOMIC DNA]</scope>
    <source>
        <strain evidence="1">SpSt-1182</strain>
    </source>
</reference>
<dbReference type="Proteomes" id="UP000885672">
    <property type="component" value="Unassembled WGS sequence"/>
</dbReference>
<proteinExistence type="predicted"/>
<protein>
    <recommendedName>
        <fullName evidence="2">Alginate export domain-containing protein</fullName>
    </recommendedName>
</protein>
<evidence type="ECO:0000313" key="1">
    <source>
        <dbReference type="EMBL" id="HDQ99991.1"/>
    </source>
</evidence>
<evidence type="ECO:0008006" key="2">
    <source>
        <dbReference type="Google" id="ProtNLM"/>
    </source>
</evidence>
<dbReference type="EMBL" id="DSBX01000258">
    <property type="protein sequence ID" value="HDQ99991.1"/>
    <property type="molecule type" value="Genomic_DNA"/>
</dbReference>
<comment type="caution">
    <text evidence="1">The sequence shown here is derived from an EMBL/GenBank/DDBJ whole genome shotgun (WGS) entry which is preliminary data.</text>
</comment>
<name>A0A7V0T708_UNCW3</name>
<dbReference type="AlphaFoldDB" id="A0A7V0T708"/>
<accession>A0A7V0T708</accession>